<dbReference type="PANTHER" id="PTHR11012:SF8">
    <property type="entry name" value="JUVENILE HORMONE-INDUCIBLE PROTEIN 26"/>
    <property type="match status" value="1"/>
</dbReference>
<dbReference type="InterPro" id="IPR004119">
    <property type="entry name" value="EcKL"/>
</dbReference>
<proteinExistence type="predicted"/>
<dbReference type="AlphaFoldDB" id="A0A151XGN3"/>
<keyword evidence="1" id="KW-1133">Transmembrane helix</keyword>
<dbReference type="InterPro" id="IPR015897">
    <property type="entry name" value="CHK_kinase-like"/>
</dbReference>
<protein>
    <recommendedName>
        <fullName evidence="2">CHK kinase-like domain-containing protein</fullName>
    </recommendedName>
</protein>
<name>A0A151XGN3_9HYME</name>
<keyword evidence="1" id="KW-0472">Membrane</keyword>
<evidence type="ECO:0000256" key="1">
    <source>
        <dbReference type="SAM" id="Phobius"/>
    </source>
</evidence>
<dbReference type="Pfam" id="PF02958">
    <property type="entry name" value="EcKL"/>
    <property type="match status" value="2"/>
</dbReference>
<sequence>MSHVEDKWIKEITTTIIENLGSNVDEAQYEVHGFTNYWMSIQYYLNVKFTNKTGHSEELPIILKRPMQCERTRVLHRTDDQFHNEILFYQMYIQPDEHFAKCFYANKRPPFDSVVALENISKRGYCPCPYMYDIPLEYTLAAFREMGRFHGKGYVMKELQREKFFDIVKRIQEIRYDKIYEWKHFMDINAIRGVEYLRNHGYDVTFCDKMEALLSQAYDKVMMKIVDPREPLSTLCHGDFTLSNILFKTENVYHDALKKYLLEAGVTNIEKYSYEALLDDFRRGGLFILRLVHNDLLVVTTNKMSHTEDIKKWNKEVILKIIENLRENVDEIRYEISKQTGNLMSTVYNVFVKFKNRTKDQSEEFSIILKKPTQLEFLRQIIRSDVQFHNEILFYRMYAQPNENFAKCFYIDERPPVDSVIALENVNEQGYYSCAYPCKYNTPLEYTLAAMREIGRFHGKGYAMKELQRENFFAIVEQLQEIKYDRNQNENCIIFLNLTATRAVEYLRNQGYDTAFCDKTEALLSNAFDEVMIKTVKSREPLSTLCHGDFILDNILFKMENDGQYRAMLIDFAFLRYATPVVDLSTYLCLSCSNEIRKDKFFEIVRVYHDALKEYLLEANIWDSEKYSYDALLDDYKRGGLFGFVIASFYLPVLMGYLKKGNLTCANEFENEETARQNKQLGGDKISKILADMLLHLRDLGCLEYFS</sequence>
<dbReference type="Proteomes" id="UP000075809">
    <property type="component" value="Unassembled WGS sequence"/>
</dbReference>
<dbReference type="SMART" id="SM00587">
    <property type="entry name" value="CHK"/>
    <property type="match status" value="1"/>
</dbReference>
<keyword evidence="4" id="KW-1185">Reference proteome</keyword>
<gene>
    <name evidence="3" type="ORF">ALC60_01541</name>
</gene>
<feature type="transmembrane region" description="Helical" evidence="1">
    <location>
        <begin position="639"/>
        <end position="658"/>
    </location>
</feature>
<evidence type="ECO:0000313" key="3">
    <source>
        <dbReference type="EMBL" id="KYQ59556.1"/>
    </source>
</evidence>
<dbReference type="Gene3D" id="3.90.1200.10">
    <property type="match status" value="1"/>
</dbReference>
<dbReference type="PANTHER" id="PTHR11012">
    <property type="entry name" value="PROTEIN KINASE-LIKE DOMAIN-CONTAINING"/>
    <property type="match status" value="1"/>
</dbReference>
<dbReference type="SUPFAM" id="SSF56112">
    <property type="entry name" value="Protein kinase-like (PK-like)"/>
    <property type="match status" value="1"/>
</dbReference>
<dbReference type="InterPro" id="IPR011009">
    <property type="entry name" value="Kinase-like_dom_sf"/>
</dbReference>
<feature type="domain" description="CHK kinase-like" evidence="2">
    <location>
        <begin position="421"/>
        <end position="618"/>
    </location>
</feature>
<accession>A0A151XGN3</accession>
<reference evidence="3 4" key="1">
    <citation type="submission" date="2015-09" db="EMBL/GenBank/DDBJ databases">
        <title>Trachymyrmex zeteki WGS genome.</title>
        <authorList>
            <person name="Nygaard S."/>
            <person name="Hu H."/>
            <person name="Boomsma J."/>
            <person name="Zhang G."/>
        </authorList>
    </citation>
    <scope>NUCLEOTIDE SEQUENCE [LARGE SCALE GENOMIC DNA]</scope>
    <source>
        <strain evidence="3">Tzet28-1</strain>
        <tissue evidence="3">Whole body</tissue>
    </source>
</reference>
<evidence type="ECO:0000313" key="4">
    <source>
        <dbReference type="Proteomes" id="UP000075809"/>
    </source>
</evidence>
<keyword evidence="1" id="KW-0812">Transmembrane</keyword>
<organism evidence="3 4">
    <name type="scientific">Mycetomoellerius zeteki</name>
    <dbReference type="NCBI Taxonomy" id="64791"/>
    <lineage>
        <taxon>Eukaryota</taxon>
        <taxon>Metazoa</taxon>
        <taxon>Ecdysozoa</taxon>
        <taxon>Arthropoda</taxon>
        <taxon>Hexapoda</taxon>
        <taxon>Insecta</taxon>
        <taxon>Pterygota</taxon>
        <taxon>Neoptera</taxon>
        <taxon>Endopterygota</taxon>
        <taxon>Hymenoptera</taxon>
        <taxon>Apocrita</taxon>
        <taxon>Aculeata</taxon>
        <taxon>Formicoidea</taxon>
        <taxon>Formicidae</taxon>
        <taxon>Myrmicinae</taxon>
        <taxon>Mycetomoellerius</taxon>
    </lineage>
</organism>
<evidence type="ECO:0000259" key="2">
    <source>
        <dbReference type="SMART" id="SM00587"/>
    </source>
</evidence>
<dbReference type="EMBL" id="KQ982169">
    <property type="protein sequence ID" value="KYQ59556.1"/>
    <property type="molecule type" value="Genomic_DNA"/>
</dbReference>